<keyword evidence="3" id="KW-1185">Reference proteome</keyword>
<gene>
    <name evidence="2" type="ORF">CLV98_10781</name>
</gene>
<dbReference type="RefSeq" id="WP_109675057.1">
    <property type="nucleotide sequence ID" value="NZ_QGDT01000007.1"/>
</dbReference>
<dbReference type="InterPro" id="IPR046173">
    <property type="entry name" value="DUF6175"/>
</dbReference>
<sequence>MKKYYLLLLLLPLLAFKAFSQNDTSKKLVTKPTIMVFPGAKEGEDIRALLEGDFNRMVMVSKAREAFDNRGYSTIDFIAKARNLMTNQALNDGMTDLKTLLIQSSGADIAVEVLYNIYKSGSGTSVKIILTAYESSTASSLSNKTGDSPFFKTDDIATLAQKATESVIEDFLNTMQEKFNDIVINGKYITVEIGLTENAEVSMNTEVGNQGLFLSDVIEEWMATNANSYHIQGITDYRLIFDVVRIPREETSSRYSTKIVKFFNQLGAESNSLSKYKVERIIKGNSIIFNLK</sequence>
<keyword evidence="1" id="KW-0732">Signal</keyword>
<dbReference type="OrthoDB" id="1044519at2"/>
<reference evidence="2 3" key="1">
    <citation type="submission" date="2018-03" db="EMBL/GenBank/DDBJ databases">
        <title>Genomic Encyclopedia of Archaeal and Bacterial Type Strains, Phase II (KMG-II): from individual species to whole genera.</title>
        <authorList>
            <person name="Goeker M."/>
        </authorList>
    </citation>
    <scope>NUCLEOTIDE SEQUENCE [LARGE SCALE GENOMIC DNA]</scope>
    <source>
        <strain evidence="2 3">DSM 100346</strain>
    </source>
</reference>
<accession>A0A316AK45</accession>
<protein>
    <submittedName>
        <fullName evidence="2">Uncharacterized protein</fullName>
    </submittedName>
</protein>
<feature type="signal peptide" evidence="1">
    <location>
        <begin position="1"/>
        <end position="20"/>
    </location>
</feature>
<evidence type="ECO:0000313" key="2">
    <source>
        <dbReference type="EMBL" id="PWJ57374.1"/>
    </source>
</evidence>
<proteinExistence type="predicted"/>
<dbReference type="Proteomes" id="UP000245880">
    <property type="component" value="Unassembled WGS sequence"/>
</dbReference>
<evidence type="ECO:0000256" key="1">
    <source>
        <dbReference type="SAM" id="SignalP"/>
    </source>
</evidence>
<feature type="chain" id="PRO_5016399135" evidence="1">
    <location>
        <begin position="21"/>
        <end position="292"/>
    </location>
</feature>
<organism evidence="2 3">
    <name type="scientific">Dyadobacter jejuensis</name>
    <dbReference type="NCBI Taxonomy" id="1082580"/>
    <lineage>
        <taxon>Bacteria</taxon>
        <taxon>Pseudomonadati</taxon>
        <taxon>Bacteroidota</taxon>
        <taxon>Cytophagia</taxon>
        <taxon>Cytophagales</taxon>
        <taxon>Spirosomataceae</taxon>
        <taxon>Dyadobacter</taxon>
    </lineage>
</organism>
<dbReference type="AlphaFoldDB" id="A0A316AK45"/>
<dbReference type="EMBL" id="QGDT01000007">
    <property type="protein sequence ID" value="PWJ57374.1"/>
    <property type="molecule type" value="Genomic_DNA"/>
</dbReference>
<comment type="caution">
    <text evidence="2">The sequence shown here is derived from an EMBL/GenBank/DDBJ whole genome shotgun (WGS) entry which is preliminary data.</text>
</comment>
<name>A0A316AK45_9BACT</name>
<evidence type="ECO:0000313" key="3">
    <source>
        <dbReference type="Proteomes" id="UP000245880"/>
    </source>
</evidence>
<dbReference type="Pfam" id="PF19672">
    <property type="entry name" value="DUF6175"/>
    <property type="match status" value="1"/>
</dbReference>